<evidence type="ECO:0000313" key="2">
    <source>
        <dbReference type="Proteomes" id="UP000235965"/>
    </source>
</evidence>
<protein>
    <recommendedName>
        <fullName evidence="3">McKusick-Kaufman/Bardet-Biedl syndromes chaperonin</fullName>
    </recommendedName>
</protein>
<sequence length="562" mass="61209">MASNKVSVVLQPLDSSEFVSALRSFRRVLLSCVGPEGGIKIVISGAGYTTFTSSSSRLLNNITLSNPVCVFIKQIIQSQINAFLDHGLYTGILITSLLEKILSHNIGLSVPAVASIIEHLSSILLSLFDLNCIKLKADFSTVKQLLSVVKSILSTKPTCGLSKADIQNLHLSIVKGFLQTTNETFGDVIVECIEATEMKSDVFLGILYHINYDDISTVLYEKCNKKGCISLLLFNIMLTGEETSKVSESRSIKLEDRKSSNSFVEEAMKLFEQIVELNIDVVACQKVVHPTICLYLQRKGILLLDRMGTDLTHAVEKLSGATPISSIKHCSQDPGGLRSLLGTVETLKMVEHGQKYYVLLEKSGSNIATLVAHAPNEEAAMELKVVIKQSLSALRCLTIYPAVVPGAGCTEMSLVIRLQDLAVNDFDKYNCSRSQLESCVSWLQIALLSAAGFTTAGSSQLTADTVFGHAWKLNREACCCGLVSVKMVHDGCGRWIEVFNNDGNLLLQDITSLSALSSFPPSVKEDTVVDLFQTKHNAVKLSLESCVNLLAIGMIVYKSPND</sequence>
<dbReference type="InterPro" id="IPR027413">
    <property type="entry name" value="GROEL-like_equatorial_sf"/>
</dbReference>
<dbReference type="GO" id="GO:0060271">
    <property type="term" value="P:cilium assembly"/>
    <property type="evidence" value="ECO:0007669"/>
    <property type="project" value="InterPro"/>
</dbReference>
<reference evidence="1 2" key="1">
    <citation type="submission" date="2017-12" db="EMBL/GenBank/DDBJ databases">
        <title>Hemimetabolous genomes reveal molecular basis of termite eusociality.</title>
        <authorList>
            <person name="Harrison M.C."/>
            <person name="Jongepier E."/>
            <person name="Robertson H.M."/>
            <person name="Arning N."/>
            <person name="Bitard-Feildel T."/>
            <person name="Chao H."/>
            <person name="Childers C.P."/>
            <person name="Dinh H."/>
            <person name="Doddapaneni H."/>
            <person name="Dugan S."/>
            <person name="Gowin J."/>
            <person name="Greiner C."/>
            <person name="Han Y."/>
            <person name="Hu H."/>
            <person name="Hughes D.S.T."/>
            <person name="Huylmans A.-K."/>
            <person name="Kemena C."/>
            <person name="Kremer L.P.M."/>
            <person name="Lee S.L."/>
            <person name="Lopez-Ezquerra A."/>
            <person name="Mallet L."/>
            <person name="Monroy-Kuhn J.M."/>
            <person name="Moser A."/>
            <person name="Murali S.C."/>
            <person name="Muzny D.M."/>
            <person name="Otani S."/>
            <person name="Piulachs M.-D."/>
            <person name="Poelchau M."/>
            <person name="Qu J."/>
            <person name="Schaub F."/>
            <person name="Wada-Katsumata A."/>
            <person name="Worley K.C."/>
            <person name="Xie Q."/>
            <person name="Ylla G."/>
            <person name="Poulsen M."/>
            <person name="Gibbs R.A."/>
            <person name="Schal C."/>
            <person name="Richards S."/>
            <person name="Belles X."/>
            <person name="Korb J."/>
            <person name="Bornberg-Bauer E."/>
        </authorList>
    </citation>
    <scope>NUCLEOTIDE SEQUENCE [LARGE SCALE GENOMIC DNA]</scope>
    <source>
        <tissue evidence="1">Whole body</tissue>
    </source>
</reference>
<dbReference type="GO" id="GO:0005524">
    <property type="term" value="F:ATP binding"/>
    <property type="evidence" value="ECO:0007669"/>
    <property type="project" value="InterPro"/>
</dbReference>
<dbReference type="PANTHER" id="PTHR46787:SF1">
    <property type="entry name" value="MOLECULAR CHAPERONE MKKS"/>
    <property type="match status" value="1"/>
</dbReference>
<dbReference type="STRING" id="105785.A0A2J7Q2J1"/>
<dbReference type="InterPro" id="IPR027409">
    <property type="entry name" value="GroEL-like_apical_dom_sf"/>
</dbReference>
<dbReference type="OrthoDB" id="528704at2759"/>
<organism evidence="1 2">
    <name type="scientific">Cryptotermes secundus</name>
    <dbReference type="NCBI Taxonomy" id="105785"/>
    <lineage>
        <taxon>Eukaryota</taxon>
        <taxon>Metazoa</taxon>
        <taxon>Ecdysozoa</taxon>
        <taxon>Arthropoda</taxon>
        <taxon>Hexapoda</taxon>
        <taxon>Insecta</taxon>
        <taxon>Pterygota</taxon>
        <taxon>Neoptera</taxon>
        <taxon>Polyneoptera</taxon>
        <taxon>Dictyoptera</taxon>
        <taxon>Blattodea</taxon>
        <taxon>Blattoidea</taxon>
        <taxon>Termitoidae</taxon>
        <taxon>Kalotermitidae</taxon>
        <taxon>Cryptotermitinae</taxon>
        <taxon>Cryptotermes</taxon>
    </lineage>
</organism>
<dbReference type="GO" id="GO:0005737">
    <property type="term" value="C:cytoplasm"/>
    <property type="evidence" value="ECO:0007669"/>
    <property type="project" value="TreeGrafter"/>
</dbReference>
<dbReference type="SUPFAM" id="SSF48592">
    <property type="entry name" value="GroEL equatorial domain-like"/>
    <property type="match status" value="1"/>
</dbReference>
<dbReference type="Pfam" id="PF00118">
    <property type="entry name" value="Cpn60_TCP1"/>
    <property type="match status" value="1"/>
</dbReference>
<accession>A0A2J7Q2J1</accession>
<dbReference type="Proteomes" id="UP000235965">
    <property type="component" value="Unassembled WGS sequence"/>
</dbReference>
<dbReference type="GO" id="GO:0005634">
    <property type="term" value="C:nucleus"/>
    <property type="evidence" value="ECO:0007669"/>
    <property type="project" value="TreeGrafter"/>
</dbReference>
<dbReference type="EMBL" id="NEVH01019370">
    <property type="protein sequence ID" value="PNF22800.1"/>
    <property type="molecule type" value="Genomic_DNA"/>
</dbReference>
<dbReference type="GO" id="GO:0032502">
    <property type="term" value="P:developmental process"/>
    <property type="evidence" value="ECO:0007669"/>
    <property type="project" value="TreeGrafter"/>
</dbReference>
<evidence type="ECO:0000313" key="1">
    <source>
        <dbReference type="EMBL" id="PNF22800.1"/>
    </source>
</evidence>
<dbReference type="Gene3D" id="1.10.560.10">
    <property type="entry name" value="GroEL-like equatorial domain"/>
    <property type="match status" value="1"/>
</dbReference>
<dbReference type="InParanoid" id="A0A2J7Q2J1"/>
<dbReference type="AlphaFoldDB" id="A0A2J7Q2J1"/>
<dbReference type="InterPro" id="IPR027410">
    <property type="entry name" value="TCP-1-like_intermed_sf"/>
</dbReference>
<proteinExistence type="predicted"/>
<dbReference type="InterPro" id="IPR028790">
    <property type="entry name" value="MKKS"/>
</dbReference>
<keyword evidence="2" id="KW-1185">Reference proteome</keyword>
<dbReference type="GO" id="GO:0051082">
    <property type="term" value="F:unfolded protein binding"/>
    <property type="evidence" value="ECO:0007669"/>
    <property type="project" value="InterPro"/>
</dbReference>
<dbReference type="PANTHER" id="PTHR46787">
    <property type="entry name" value="SYNDROMES PUTATIVE CHAPERONIN-RELATED"/>
    <property type="match status" value="1"/>
</dbReference>
<name>A0A2J7Q2J1_9NEOP</name>
<dbReference type="Gene3D" id="3.30.260.10">
    <property type="entry name" value="TCP-1-like chaperonin intermediate domain"/>
    <property type="match status" value="1"/>
</dbReference>
<evidence type="ECO:0008006" key="3">
    <source>
        <dbReference type="Google" id="ProtNLM"/>
    </source>
</evidence>
<comment type="caution">
    <text evidence="1">The sequence shown here is derived from an EMBL/GenBank/DDBJ whole genome shotgun (WGS) entry which is preliminary data.</text>
</comment>
<dbReference type="Gene3D" id="3.50.7.10">
    <property type="entry name" value="GroEL"/>
    <property type="match status" value="1"/>
</dbReference>
<dbReference type="GO" id="GO:1902636">
    <property type="term" value="C:kinociliary basal body"/>
    <property type="evidence" value="ECO:0007669"/>
    <property type="project" value="TreeGrafter"/>
</dbReference>
<dbReference type="InterPro" id="IPR002423">
    <property type="entry name" value="Cpn60/GroEL/TCP-1"/>
</dbReference>
<dbReference type="GO" id="GO:0051131">
    <property type="term" value="P:chaperone-mediated protein complex assembly"/>
    <property type="evidence" value="ECO:0007669"/>
    <property type="project" value="TreeGrafter"/>
</dbReference>
<dbReference type="GO" id="GO:0006457">
    <property type="term" value="P:protein folding"/>
    <property type="evidence" value="ECO:0007669"/>
    <property type="project" value="InterPro"/>
</dbReference>
<gene>
    <name evidence="1" type="ORF">B7P43_G02522</name>
</gene>
<dbReference type="SUPFAM" id="SSF52029">
    <property type="entry name" value="GroEL apical domain-like"/>
    <property type="match status" value="1"/>
</dbReference>